<evidence type="ECO:0000313" key="2">
    <source>
        <dbReference type="Proteomes" id="UP000321793"/>
    </source>
</evidence>
<accession>A0A512SZB6</accession>
<dbReference type="NCBIfam" id="NF038356">
    <property type="entry name" value="actino_DLW39"/>
    <property type="match status" value="1"/>
</dbReference>
<proteinExistence type="predicted"/>
<name>A0A512SZB6_9MICO</name>
<dbReference type="EMBL" id="BKBA01000004">
    <property type="protein sequence ID" value="GEQ13243.1"/>
    <property type="molecule type" value="Genomic_DNA"/>
</dbReference>
<dbReference type="RefSeq" id="WP_186827941.1">
    <property type="nucleotide sequence ID" value="NZ_BAABDN010000001.1"/>
</dbReference>
<protein>
    <submittedName>
        <fullName evidence="1">Uncharacterized protein</fullName>
    </submittedName>
</protein>
<dbReference type="AlphaFoldDB" id="A0A512SZB6"/>
<dbReference type="InterPro" id="IPR047990">
    <property type="entry name" value="DLW39-like"/>
</dbReference>
<dbReference type="Proteomes" id="UP000321793">
    <property type="component" value="Unassembled WGS sequence"/>
</dbReference>
<organism evidence="1 2">
    <name type="scientific">Knoellia locipacati</name>
    <dbReference type="NCBI Taxonomy" id="882824"/>
    <lineage>
        <taxon>Bacteria</taxon>
        <taxon>Bacillati</taxon>
        <taxon>Actinomycetota</taxon>
        <taxon>Actinomycetes</taxon>
        <taxon>Micrococcales</taxon>
        <taxon>Intrasporangiaceae</taxon>
        <taxon>Knoellia</taxon>
    </lineage>
</organism>
<keyword evidence="2" id="KW-1185">Reference proteome</keyword>
<gene>
    <name evidence="1" type="ORF">KLO01_12900</name>
</gene>
<reference evidence="1 2" key="1">
    <citation type="submission" date="2019-07" db="EMBL/GenBank/DDBJ databases">
        <title>Whole genome shotgun sequence of Knoellia locipacati NBRC 109775.</title>
        <authorList>
            <person name="Hosoyama A."/>
            <person name="Uohara A."/>
            <person name="Ohji S."/>
            <person name="Ichikawa N."/>
        </authorList>
    </citation>
    <scope>NUCLEOTIDE SEQUENCE [LARGE SCALE GENOMIC DNA]</scope>
    <source>
        <strain evidence="1 2">NBRC 109775</strain>
    </source>
</reference>
<sequence>MKKLLLVVLTAVTAGVVKKKLDAQGADQRLWAEATDTGSASQLPKN</sequence>
<comment type="caution">
    <text evidence="1">The sequence shown here is derived from an EMBL/GenBank/DDBJ whole genome shotgun (WGS) entry which is preliminary data.</text>
</comment>
<evidence type="ECO:0000313" key="1">
    <source>
        <dbReference type="EMBL" id="GEQ13243.1"/>
    </source>
</evidence>